<dbReference type="AlphaFoldDB" id="A0A6A4IU43"/>
<organism evidence="1 2">
    <name type="scientific">Apolygus lucorum</name>
    <name type="common">Small green plant bug</name>
    <name type="synonym">Lygocoris lucorum</name>
    <dbReference type="NCBI Taxonomy" id="248454"/>
    <lineage>
        <taxon>Eukaryota</taxon>
        <taxon>Metazoa</taxon>
        <taxon>Ecdysozoa</taxon>
        <taxon>Arthropoda</taxon>
        <taxon>Hexapoda</taxon>
        <taxon>Insecta</taxon>
        <taxon>Pterygota</taxon>
        <taxon>Neoptera</taxon>
        <taxon>Paraneoptera</taxon>
        <taxon>Hemiptera</taxon>
        <taxon>Heteroptera</taxon>
        <taxon>Panheteroptera</taxon>
        <taxon>Cimicomorpha</taxon>
        <taxon>Miridae</taxon>
        <taxon>Mirini</taxon>
        <taxon>Apolygus</taxon>
    </lineage>
</organism>
<protein>
    <submittedName>
        <fullName evidence="1">Uncharacterized protein</fullName>
    </submittedName>
</protein>
<comment type="caution">
    <text evidence="1">The sequence shown here is derived from an EMBL/GenBank/DDBJ whole genome shotgun (WGS) entry which is preliminary data.</text>
</comment>
<accession>A0A6A4IU43</accession>
<evidence type="ECO:0000313" key="1">
    <source>
        <dbReference type="EMBL" id="KAF6198615.1"/>
    </source>
</evidence>
<keyword evidence="2" id="KW-1185">Reference proteome</keyword>
<evidence type="ECO:0000313" key="2">
    <source>
        <dbReference type="Proteomes" id="UP000466442"/>
    </source>
</evidence>
<dbReference type="EMBL" id="WIXP02000016">
    <property type="protein sequence ID" value="KAF6198615.1"/>
    <property type="molecule type" value="Genomic_DNA"/>
</dbReference>
<proteinExistence type="predicted"/>
<reference evidence="1" key="1">
    <citation type="journal article" date="2021" name="Mol. Ecol. Resour.">
        <title>Apolygus lucorum genome provides insights into omnivorousness and mesophyll feeding.</title>
        <authorList>
            <person name="Liu Y."/>
            <person name="Liu H."/>
            <person name="Wang H."/>
            <person name="Huang T."/>
            <person name="Liu B."/>
            <person name="Yang B."/>
            <person name="Yin L."/>
            <person name="Li B."/>
            <person name="Zhang Y."/>
            <person name="Zhang S."/>
            <person name="Jiang F."/>
            <person name="Zhang X."/>
            <person name="Ren Y."/>
            <person name="Wang B."/>
            <person name="Wang S."/>
            <person name="Lu Y."/>
            <person name="Wu K."/>
            <person name="Fan W."/>
            <person name="Wang G."/>
        </authorList>
    </citation>
    <scope>NUCLEOTIDE SEQUENCE</scope>
    <source>
        <strain evidence="1">12Hb</strain>
    </source>
</reference>
<name>A0A6A4IU43_APOLU</name>
<dbReference type="Proteomes" id="UP000466442">
    <property type="component" value="Linkage Group LG16"/>
</dbReference>
<sequence length="116" mass="12800">MMVLVILSIVVVQSLWLGLNQAAVPIYNFKPYRVKKEECAAVLDPASDPTRCVCNVLLGVPIGAVFTSPSTKGIRVDWKSFKATVHYWKCYPAGATIPSVDYQDVTEPTFDVDYDG</sequence>
<gene>
    <name evidence="1" type="ORF">GE061_008367</name>
</gene>